<comment type="caution">
    <text evidence="3">The sequence shown here is derived from an EMBL/GenBank/DDBJ whole genome shotgun (WGS) entry which is preliminary data.</text>
</comment>
<feature type="compositionally biased region" description="Basic and acidic residues" evidence="1">
    <location>
        <begin position="265"/>
        <end position="277"/>
    </location>
</feature>
<gene>
    <name evidence="3" type="ORF">MPH_12447</name>
</gene>
<reference evidence="3 4" key="1">
    <citation type="journal article" date="2012" name="BMC Genomics">
        <title>Tools to kill: Genome of one of the most destructive plant pathogenic fungi Macrophomina phaseolina.</title>
        <authorList>
            <person name="Islam M.S."/>
            <person name="Haque M.S."/>
            <person name="Islam M.M."/>
            <person name="Emdad E.M."/>
            <person name="Halim A."/>
            <person name="Hossen Q.M.M."/>
            <person name="Hossain M.Z."/>
            <person name="Ahmed B."/>
            <person name="Rahim S."/>
            <person name="Rahman M.S."/>
            <person name="Alam M.M."/>
            <person name="Hou S."/>
            <person name="Wan X."/>
            <person name="Saito J.A."/>
            <person name="Alam M."/>
        </authorList>
    </citation>
    <scope>NUCLEOTIDE SEQUENCE [LARGE SCALE GENOMIC DNA]</scope>
    <source>
        <strain evidence="3 4">MS6</strain>
    </source>
</reference>
<protein>
    <submittedName>
        <fullName evidence="3">Uncharacterized protein</fullName>
    </submittedName>
</protein>
<keyword evidence="2" id="KW-0472">Membrane</keyword>
<sequence length="394" mass="44263">MSASATDTKVSSIAFGFALGFGYLTAWDAYKITSRNRNPLRSLFVWMVWAELAANLAIAILAWLFLEGVLPATLPTFFFIFYPSNHHQPRGHHLHGYAFDSLDQMGHHHLHFSDQHLRLLHLASSPSGCWRHICQGQQCVGQDHEGPDRLERCCPELVLHRAGQEAAGSERPAEVQCACPLQHSDYFDLRGHGYRAVHDQSNHSHLQGIHQRAHGNDLDQPRPQSLHLQPARHRHRQGRAPRDVPRAQPHLNRVRAKAHQQRPGPGEHEPHLHEARSHRASLGLARNDPRGLAIGACEQPGQQGPRRLPWPPAPPGRRGAPLVAGAQVTTKAVAEKQLHQMPLTIWIYTSFSALFVCSNRGVLFFYLLISTNTPFAQSGMQMIKWSCCKQRPCF</sequence>
<accession>K2RKF3</accession>
<keyword evidence="2" id="KW-0812">Transmembrane</keyword>
<dbReference type="STRING" id="1126212.K2RKF3"/>
<proteinExistence type="predicted"/>
<dbReference type="EMBL" id="AHHD01000517">
    <property type="protein sequence ID" value="EKG10589.1"/>
    <property type="molecule type" value="Genomic_DNA"/>
</dbReference>
<feature type="transmembrane region" description="Helical" evidence="2">
    <location>
        <begin position="42"/>
        <end position="66"/>
    </location>
</feature>
<evidence type="ECO:0000313" key="3">
    <source>
        <dbReference type="EMBL" id="EKG10589.1"/>
    </source>
</evidence>
<dbReference type="Proteomes" id="UP000007129">
    <property type="component" value="Unassembled WGS sequence"/>
</dbReference>
<name>K2RKF3_MACPH</name>
<evidence type="ECO:0000256" key="2">
    <source>
        <dbReference type="SAM" id="Phobius"/>
    </source>
</evidence>
<dbReference type="HOGENOM" id="CLU_700344_0_0_1"/>
<keyword evidence="2" id="KW-1133">Transmembrane helix</keyword>
<evidence type="ECO:0000256" key="1">
    <source>
        <dbReference type="SAM" id="MobiDB-lite"/>
    </source>
</evidence>
<dbReference type="InParanoid" id="K2RKF3"/>
<evidence type="ECO:0000313" key="4">
    <source>
        <dbReference type="Proteomes" id="UP000007129"/>
    </source>
</evidence>
<feature type="region of interest" description="Disordered" evidence="1">
    <location>
        <begin position="201"/>
        <end position="321"/>
    </location>
</feature>
<dbReference type="VEuPathDB" id="FungiDB:MPH_12447"/>
<feature type="compositionally biased region" description="Basic residues" evidence="1">
    <location>
        <begin position="230"/>
        <end position="239"/>
    </location>
</feature>
<dbReference type="AlphaFoldDB" id="K2RKF3"/>
<feature type="transmembrane region" description="Helical" evidence="2">
    <location>
        <begin position="12"/>
        <end position="30"/>
    </location>
</feature>
<organism evidence="3 4">
    <name type="scientific">Macrophomina phaseolina (strain MS6)</name>
    <name type="common">Charcoal rot fungus</name>
    <dbReference type="NCBI Taxonomy" id="1126212"/>
    <lineage>
        <taxon>Eukaryota</taxon>
        <taxon>Fungi</taxon>
        <taxon>Dikarya</taxon>
        <taxon>Ascomycota</taxon>
        <taxon>Pezizomycotina</taxon>
        <taxon>Dothideomycetes</taxon>
        <taxon>Dothideomycetes incertae sedis</taxon>
        <taxon>Botryosphaeriales</taxon>
        <taxon>Botryosphaeriaceae</taxon>
        <taxon>Macrophomina</taxon>
    </lineage>
</organism>